<comment type="caution">
    <text evidence="3">The sequence shown here is derived from an EMBL/GenBank/DDBJ whole genome shotgun (WGS) entry which is preliminary data.</text>
</comment>
<protein>
    <recommendedName>
        <fullName evidence="5">RAB6-interacting golgin</fullName>
    </recommendedName>
</protein>
<name>A0A835S3Z2_VANPL</name>
<reference evidence="3 4" key="1">
    <citation type="journal article" date="2020" name="Nat. Food">
        <title>A phased Vanilla planifolia genome enables genetic improvement of flavour and production.</title>
        <authorList>
            <person name="Hasing T."/>
            <person name="Tang H."/>
            <person name="Brym M."/>
            <person name="Khazi F."/>
            <person name="Huang T."/>
            <person name="Chambers A.H."/>
        </authorList>
    </citation>
    <scope>NUCLEOTIDE SEQUENCE [LARGE SCALE GENOMIC DNA]</scope>
    <source>
        <tissue evidence="3">Leaf</tissue>
    </source>
</reference>
<evidence type="ECO:0008006" key="5">
    <source>
        <dbReference type="Google" id="ProtNLM"/>
    </source>
</evidence>
<dbReference type="PANTHER" id="PTHR35315:SF1">
    <property type="entry name" value="RAB6-INTERACTING GOLGIN"/>
    <property type="match status" value="1"/>
</dbReference>
<dbReference type="EMBL" id="JADCNL010000001">
    <property type="protein sequence ID" value="KAG0497028.1"/>
    <property type="molecule type" value="Genomic_DNA"/>
</dbReference>
<evidence type="ECO:0000313" key="4">
    <source>
        <dbReference type="Proteomes" id="UP000636800"/>
    </source>
</evidence>
<proteinExistence type="predicted"/>
<evidence type="ECO:0000256" key="1">
    <source>
        <dbReference type="SAM" id="Coils"/>
    </source>
</evidence>
<keyword evidence="4" id="KW-1185">Reference proteome</keyword>
<keyword evidence="1" id="KW-0175">Coiled coil</keyword>
<accession>A0A835S3Z2</accession>
<dbReference type="OrthoDB" id="412781at2759"/>
<dbReference type="Proteomes" id="UP000636800">
    <property type="component" value="Chromosome 1"/>
</dbReference>
<sequence>MASKSAPSLLPEIGLDGIARESPVIAYTEKVIEEEQLQLKRYIQENYSKIRDVERELENLTLEMKLTAGPKRAALEHMRKKIELANERLRVAKSKEEQAKKAWEEAVEVVKKEELIKQNLCDDLNHLVRESASTQYSRLEELKRRLEALNPSRVSCHVSEGKHLQQAHSNASAPQSAISHAEDSIEASLSGNIHSASEKTDEDQFVQVREKKRVIIPSRGKKNIIPRSKAALDSGWTGAGFDVDERT</sequence>
<evidence type="ECO:0000313" key="3">
    <source>
        <dbReference type="EMBL" id="KAG0497028.1"/>
    </source>
</evidence>
<gene>
    <name evidence="3" type="ORF">HPP92_001719</name>
</gene>
<evidence type="ECO:0000256" key="2">
    <source>
        <dbReference type="SAM" id="MobiDB-lite"/>
    </source>
</evidence>
<feature type="region of interest" description="Disordered" evidence="2">
    <location>
        <begin position="226"/>
        <end position="247"/>
    </location>
</feature>
<dbReference type="AlphaFoldDB" id="A0A835S3Z2"/>
<dbReference type="PANTHER" id="PTHR35315">
    <property type="entry name" value="ACI13"/>
    <property type="match status" value="1"/>
</dbReference>
<feature type="coiled-coil region" evidence="1">
    <location>
        <begin position="43"/>
        <end position="149"/>
    </location>
</feature>
<organism evidence="3 4">
    <name type="scientific">Vanilla planifolia</name>
    <name type="common">Vanilla</name>
    <dbReference type="NCBI Taxonomy" id="51239"/>
    <lineage>
        <taxon>Eukaryota</taxon>
        <taxon>Viridiplantae</taxon>
        <taxon>Streptophyta</taxon>
        <taxon>Embryophyta</taxon>
        <taxon>Tracheophyta</taxon>
        <taxon>Spermatophyta</taxon>
        <taxon>Magnoliopsida</taxon>
        <taxon>Liliopsida</taxon>
        <taxon>Asparagales</taxon>
        <taxon>Orchidaceae</taxon>
        <taxon>Vanilloideae</taxon>
        <taxon>Vanilleae</taxon>
        <taxon>Vanilla</taxon>
    </lineage>
</organism>